<dbReference type="PANTHER" id="PTHR35006:SF3">
    <property type="entry name" value="GLYOXALASE FAMILY PROTEIN (AFU_ORTHOLOGUE AFUA_3G06020)"/>
    <property type="match status" value="1"/>
</dbReference>
<dbReference type="OrthoDB" id="10249419at2759"/>
<feature type="compositionally biased region" description="Basic residues" evidence="1">
    <location>
        <begin position="397"/>
        <end position="421"/>
    </location>
</feature>
<reference evidence="3" key="1">
    <citation type="journal article" date="2020" name="Stud. Mycol.">
        <title>101 Dothideomycetes genomes: a test case for predicting lifestyles and emergence of pathogens.</title>
        <authorList>
            <person name="Haridas S."/>
            <person name="Albert R."/>
            <person name="Binder M."/>
            <person name="Bloem J."/>
            <person name="Labutti K."/>
            <person name="Salamov A."/>
            <person name="Andreopoulos B."/>
            <person name="Baker S."/>
            <person name="Barry K."/>
            <person name="Bills G."/>
            <person name="Bluhm B."/>
            <person name="Cannon C."/>
            <person name="Castanera R."/>
            <person name="Culley D."/>
            <person name="Daum C."/>
            <person name="Ezra D."/>
            <person name="Gonzalez J."/>
            <person name="Henrissat B."/>
            <person name="Kuo A."/>
            <person name="Liang C."/>
            <person name="Lipzen A."/>
            <person name="Lutzoni F."/>
            <person name="Magnuson J."/>
            <person name="Mondo S."/>
            <person name="Nolan M."/>
            <person name="Ohm R."/>
            <person name="Pangilinan J."/>
            <person name="Park H.-J."/>
            <person name="Ramirez L."/>
            <person name="Alfaro M."/>
            <person name="Sun H."/>
            <person name="Tritt A."/>
            <person name="Yoshinaga Y."/>
            <person name="Zwiers L.-H."/>
            <person name="Turgeon B."/>
            <person name="Goodwin S."/>
            <person name="Spatafora J."/>
            <person name="Crous P."/>
            <person name="Grigoriev I."/>
        </authorList>
    </citation>
    <scope>NUCLEOTIDE SEQUENCE</scope>
    <source>
        <strain evidence="3">CBS 130266</strain>
    </source>
</reference>
<keyword evidence="4" id="KW-1185">Reference proteome</keyword>
<dbReference type="InterPro" id="IPR029068">
    <property type="entry name" value="Glyas_Bleomycin-R_OHBP_Dase"/>
</dbReference>
<organism evidence="3 4">
    <name type="scientific">Tothia fuscella</name>
    <dbReference type="NCBI Taxonomy" id="1048955"/>
    <lineage>
        <taxon>Eukaryota</taxon>
        <taxon>Fungi</taxon>
        <taxon>Dikarya</taxon>
        <taxon>Ascomycota</taxon>
        <taxon>Pezizomycotina</taxon>
        <taxon>Dothideomycetes</taxon>
        <taxon>Pleosporomycetidae</taxon>
        <taxon>Venturiales</taxon>
        <taxon>Cylindrosympodiaceae</taxon>
        <taxon>Tothia</taxon>
    </lineage>
</organism>
<evidence type="ECO:0000259" key="2">
    <source>
        <dbReference type="PROSITE" id="PS51819"/>
    </source>
</evidence>
<evidence type="ECO:0000313" key="4">
    <source>
        <dbReference type="Proteomes" id="UP000800235"/>
    </source>
</evidence>
<dbReference type="Pfam" id="PF00903">
    <property type="entry name" value="Glyoxalase"/>
    <property type="match status" value="1"/>
</dbReference>
<dbReference type="PROSITE" id="PS51819">
    <property type="entry name" value="VOC"/>
    <property type="match status" value="1"/>
</dbReference>
<evidence type="ECO:0000256" key="1">
    <source>
        <dbReference type="SAM" id="MobiDB-lite"/>
    </source>
</evidence>
<name>A0A9P4NQ39_9PEZI</name>
<proteinExistence type="predicted"/>
<gene>
    <name evidence="3" type="ORF">EJ08DRAFT_698082</name>
</gene>
<dbReference type="InterPro" id="IPR004360">
    <property type="entry name" value="Glyas_Fos-R_dOase_dom"/>
</dbReference>
<dbReference type="InterPro" id="IPR037523">
    <property type="entry name" value="VOC_core"/>
</dbReference>
<comment type="caution">
    <text evidence="3">The sequence shown here is derived from an EMBL/GenBank/DDBJ whole genome shotgun (WGS) entry which is preliminary data.</text>
</comment>
<feature type="region of interest" description="Disordered" evidence="1">
    <location>
        <begin position="322"/>
        <end position="620"/>
    </location>
</feature>
<dbReference type="Gene3D" id="3.10.180.10">
    <property type="entry name" value="2,3-Dihydroxybiphenyl 1,2-Dioxygenase, domain 1"/>
    <property type="match status" value="1"/>
</dbReference>
<dbReference type="PANTHER" id="PTHR35006">
    <property type="entry name" value="GLYOXALASE FAMILY PROTEIN (AFU_ORTHOLOGUE AFUA_5G14830)"/>
    <property type="match status" value="1"/>
</dbReference>
<dbReference type="Proteomes" id="UP000800235">
    <property type="component" value="Unassembled WGS sequence"/>
</dbReference>
<protein>
    <recommendedName>
        <fullName evidence="2">VOC domain-containing protein</fullName>
    </recommendedName>
</protein>
<feature type="domain" description="VOC" evidence="2">
    <location>
        <begin position="2"/>
        <end position="119"/>
    </location>
</feature>
<feature type="region of interest" description="Disordered" evidence="1">
    <location>
        <begin position="184"/>
        <end position="211"/>
    </location>
</feature>
<feature type="compositionally biased region" description="Low complexity" evidence="1">
    <location>
        <begin position="422"/>
        <end position="431"/>
    </location>
</feature>
<feature type="compositionally biased region" description="Basic and acidic residues" evidence="1">
    <location>
        <begin position="511"/>
        <end position="530"/>
    </location>
</feature>
<evidence type="ECO:0000313" key="3">
    <source>
        <dbReference type="EMBL" id="KAF2429582.1"/>
    </source>
</evidence>
<dbReference type="SUPFAM" id="SSF54593">
    <property type="entry name" value="Glyoxalase/Bleomycin resistance protein/Dihydroxybiphenyl dioxygenase"/>
    <property type="match status" value="1"/>
</dbReference>
<sequence>MPVSHVGLTVSHLPTSCSFFLSALQPLGYRFIGQWGNQIGLGIEAADFFLTQETPGIKAGAAHVAFSAPNRTGVRNFYANALQAGGRPHGSPSTRDDGSEIFNAAVLDMDGNSVEVVYHQDGLDDDAASYTGQSRVLTWNKDVAASLGDNKSVVSINSLATTARNLKALVPANSAVARTQAPSVAQSVTSRSKAPSVAHSAVSKSSPGTRTEPFAVQRSFTAPVLGSQKSGDSFEISKKTLVGTILGAAAGAAVAYAMCKSEEDSAKAEEAAYHAVQRSSQQLQASHPYLLEGPPSYTSQARVIRSASEAGSYYDETRSMRAIEAPSPPPPSGYQHPSYSTAAPSRHHDHLSSSGRSRVSLARSNTLPEARPKNTLDLPIVPPETQREPSEGSRQSSRSHHSSHSHHTKPSSSHTKSHRSSSRSQSRHNSPAPSLSRILKDHAAPVRGSSVLGRNYEAEPYLSSSGENYNNNNDNDADTVAPSDSISCAGDSTRRKKKSSRAPSATSHHSSSRDDARRNSESGKSEESKHSSKHRKHKSSVSGRSESGSRARKSSHDKTDADEIVMTPDEISEVGSESTMTPDKYKSGGSKGKIKGKKAAPGSAMSLPIRGITPSMIHGDGRSVVSYYC</sequence>
<dbReference type="EMBL" id="MU007045">
    <property type="protein sequence ID" value="KAF2429582.1"/>
    <property type="molecule type" value="Genomic_DNA"/>
</dbReference>
<accession>A0A9P4NQ39</accession>
<dbReference type="AlphaFoldDB" id="A0A9P4NQ39"/>
<dbReference type="CDD" id="cd07262">
    <property type="entry name" value="VOC_like"/>
    <property type="match status" value="1"/>
</dbReference>
<feature type="compositionally biased region" description="Polar residues" evidence="1">
    <location>
        <begin position="184"/>
        <end position="193"/>
    </location>
</feature>
<feature type="compositionally biased region" description="Polar residues" evidence="1">
    <location>
        <begin position="352"/>
        <end position="367"/>
    </location>
</feature>